<evidence type="ECO:0000313" key="6">
    <source>
        <dbReference type="Proteomes" id="UP000792457"/>
    </source>
</evidence>
<dbReference type="InterPro" id="IPR023370">
    <property type="entry name" value="TrmO-like_N"/>
</dbReference>
<keyword evidence="6" id="KW-1185">Reference proteome</keyword>
<gene>
    <name evidence="5" type="ORF">J437_LFUL010345</name>
</gene>
<comment type="similarity">
    <text evidence="2">Belongs to the tRNA methyltransferase O family.</text>
</comment>
<dbReference type="PANTHER" id="PTHR12818">
    <property type="entry name" value="TRNA (ADENINE(37)-N6)-METHYLTRANSFERASE"/>
    <property type="match status" value="1"/>
</dbReference>
<evidence type="ECO:0000256" key="1">
    <source>
        <dbReference type="ARBA" id="ARBA00022691"/>
    </source>
</evidence>
<evidence type="ECO:0000313" key="5">
    <source>
        <dbReference type="EMBL" id="KAG8222835.1"/>
    </source>
</evidence>
<feature type="region of interest" description="Disordered" evidence="3">
    <location>
        <begin position="268"/>
        <end position="298"/>
    </location>
</feature>
<dbReference type="Gene3D" id="3.30.2310.10">
    <property type="entry name" value="YaeB-like"/>
    <property type="match status" value="1"/>
</dbReference>
<accession>A0A8K0JUC5</accession>
<dbReference type="InterPro" id="IPR036413">
    <property type="entry name" value="YaeB-like_sf"/>
</dbReference>
<evidence type="ECO:0000256" key="3">
    <source>
        <dbReference type="SAM" id="MobiDB-lite"/>
    </source>
</evidence>
<dbReference type="SUPFAM" id="SSF118196">
    <property type="entry name" value="YaeB-like"/>
    <property type="match status" value="1"/>
</dbReference>
<dbReference type="InterPro" id="IPR040372">
    <property type="entry name" value="YaeB-like"/>
</dbReference>
<dbReference type="NCBIfam" id="TIGR00104">
    <property type="entry name" value="tRNA_TsaA"/>
    <property type="match status" value="1"/>
</dbReference>
<reference evidence="5" key="2">
    <citation type="submission" date="2017-10" db="EMBL/GenBank/DDBJ databases">
        <title>Ladona fulva Genome sequencing and assembly.</title>
        <authorList>
            <person name="Murali S."/>
            <person name="Richards S."/>
            <person name="Bandaranaike D."/>
            <person name="Bellair M."/>
            <person name="Blankenburg K."/>
            <person name="Chao H."/>
            <person name="Dinh H."/>
            <person name="Doddapaneni H."/>
            <person name="Dugan-Rocha S."/>
            <person name="Elkadiri S."/>
            <person name="Gnanaolivu R."/>
            <person name="Hernandez B."/>
            <person name="Skinner E."/>
            <person name="Javaid M."/>
            <person name="Lee S."/>
            <person name="Li M."/>
            <person name="Ming W."/>
            <person name="Munidasa M."/>
            <person name="Muniz J."/>
            <person name="Nguyen L."/>
            <person name="Hughes D."/>
            <person name="Osuji N."/>
            <person name="Pu L.-L."/>
            <person name="Puazo M."/>
            <person name="Qu C."/>
            <person name="Quiroz J."/>
            <person name="Raj R."/>
            <person name="Weissenberger G."/>
            <person name="Xin Y."/>
            <person name="Zou X."/>
            <person name="Han Y."/>
            <person name="Worley K."/>
            <person name="Muzny D."/>
            <person name="Gibbs R."/>
        </authorList>
    </citation>
    <scope>NUCLEOTIDE SEQUENCE</scope>
    <source>
        <strain evidence="5">Sampled in the wild</strain>
    </source>
</reference>
<dbReference type="AlphaFoldDB" id="A0A8K0JUC5"/>
<feature type="domain" description="TsaA-like" evidence="4">
    <location>
        <begin position="90"/>
        <end position="228"/>
    </location>
</feature>
<protein>
    <recommendedName>
        <fullName evidence="4">TsaA-like domain-containing protein</fullName>
    </recommendedName>
</protein>
<dbReference type="Gene3D" id="2.40.30.70">
    <property type="entry name" value="YaeB-like"/>
    <property type="match status" value="1"/>
</dbReference>
<keyword evidence="1" id="KW-0949">S-adenosyl-L-methionine</keyword>
<dbReference type="CDD" id="cd09281">
    <property type="entry name" value="UPF0066"/>
    <property type="match status" value="1"/>
</dbReference>
<dbReference type="PROSITE" id="PS51668">
    <property type="entry name" value="TSAA_2"/>
    <property type="match status" value="1"/>
</dbReference>
<dbReference type="InterPro" id="IPR036414">
    <property type="entry name" value="YaeB_N_sf"/>
</dbReference>
<name>A0A8K0JUC5_LADFU</name>
<comment type="caution">
    <text evidence="5">The sequence shown here is derived from an EMBL/GenBank/DDBJ whole genome shotgun (WGS) entry which is preliminary data.</text>
</comment>
<dbReference type="Proteomes" id="UP000792457">
    <property type="component" value="Unassembled WGS sequence"/>
</dbReference>
<feature type="compositionally biased region" description="Polar residues" evidence="3">
    <location>
        <begin position="276"/>
        <end position="286"/>
    </location>
</feature>
<evidence type="ECO:0000256" key="2">
    <source>
        <dbReference type="ARBA" id="ARBA00033753"/>
    </source>
</evidence>
<reference evidence="5" key="1">
    <citation type="submission" date="2013-04" db="EMBL/GenBank/DDBJ databases">
        <authorList>
            <person name="Qu J."/>
            <person name="Murali S.C."/>
            <person name="Bandaranaike D."/>
            <person name="Bellair M."/>
            <person name="Blankenburg K."/>
            <person name="Chao H."/>
            <person name="Dinh H."/>
            <person name="Doddapaneni H."/>
            <person name="Downs B."/>
            <person name="Dugan-Rocha S."/>
            <person name="Elkadiri S."/>
            <person name="Gnanaolivu R.D."/>
            <person name="Hernandez B."/>
            <person name="Javaid M."/>
            <person name="Jayaseelan J.C."/>
            <person name="Lee S."/>
            <person name="Li M."/>
            <person name="Ming W."/>
            <person name="Munidasa M."/>
            <person name="Muniz J."/>
            <person name="Nguyen L."/>
            <person name="Ongeri F."/>
            <person name="Osuji N."/>
            <person name="Pu L.-L."/>
            <person name="Puazo M."/>
            <person name="Qu C."/>
            <person name="Quiroz J."/>
            <person name="Raj R."/>
            <person name="Weissenberger G."/>
            <person name="Xin Y."/>
            <person name="Zou X."/>
            <person name="Han Y."/>
            <person name="Richards S."/>
            <person name="Worley K."/>
            <person name="Muzny D."/>
            <person name="Gibbs R."/>
        </authorList>
    </citation>
    <scope>NUCLEOTIDE SEQUENCE</scope>
    <source>
        <strain evidence="5">Sampled in the wild</strain>
    </source>
</reference>
<sequence>MADRPSQELEDLCCHLRNQLSVARSEINNLRQQIKSLSLVHQKDIQKVKETLGSWKCQGCLANSENCQSFPALAGRQPDSGDNYEKPFSLQPIGIVSTWFPQKKGTPRQPGICKQSQGVLKLFNHVFTNPEHSLEGIEQFSHMWILFYFHKNESTHIRAKVAPPRLNGNRVGLFGTRSPHRPSPIGLSLVKIEKVEGSAVYFSGVDMIDGTPVLDIKPYIPEYDNPCNSKTSYNSCTEVGEVIVGRLMDGRELEDNDEEHQCLGVRGEMHHRHSSAESLNTSSIGLTSEYEREAPDGEEDEICSIAQASGMATNSIDACVADFNEEPDKAASDCVTVPQWISKPPVPKLSVEFSGRAEGQLKELSRLGATLENMSEKELDVPNENALKKAIASVLCEDPRSVYLREKWSSQAYTFLIHNFHVSCKFDDNTKTVTVSQIRSSNRRCECDLPEWQCRIHADE</sequence>
<dbReference type="Pfam" id="PF01980">
    <property type="entry name" value="TrmO_N"/>
    <property type="match status" value="1"/>
</dbReference>
<organism evidence="5 6">
    <name type="scientific">Ladona fulva</name>
    <name type="common">Scarce chaser dragonfly</name>
    <name type="synonym">Libellula fulva</name>
    <dbReference type="NCBI Taxonomy" id="123851"/>
    <lineage>
        <taxon>Eukaryota</taxon>
        <taxon>Metazoa</taxon>
        <taxon>Ecdysozoa</taxon>
        <taxon>Arthropoda</taxon>
        <taxon>Hexapoda</taxon>
        <taxon>Insecta</taxon>
        <taxon>Pterygota</taxon>
        <taxon>Palaeoptera</taxon>
        <taxon>Odonata</taxon>
        <taxon>Epiprocta</taxon>
        <taxon>Anisoptera</taxon>
        <taxon>Libelluloidea</taxon>
        <taxon>Libellulidae</taxon>
        <taxon>Ladona</taxon>
    </lineage>
</organism>
<dbReference type="PANTHER" id="PTHR12818:SF0">
    <property type="entry name" value="TRNA (ADENINE(37)-N6)-METHYLTRANSFERASE"/>
    <property type="match status" value="1"/>
</dbReference>
<dbReference type="OrthoDB" id="4882at2759"/>
<evidence type="ECO:0000259" key="4">
    <source>
        <dbReference type="PROSITE" id="PS51668"/>
    </source>
</evidence>
<proteinExistence type="inferred from homology"/>
<dbReference type="EMBL" id="KZ308145">
    <property type="protein sequence ID" value="KAG8222835.1"/>
    <property type="molecule type" value="Genomic_DNA"/>
</dbReference>